<sequence length="234" mass="25440">MNNYCSGNECNNATSSRKRQTGTMVRPEDIIIVDITETTSGLRVTFYVRGRSGVPIDAYSVRAAIEASSSRYTAAGLPIESIEVLNPSMTPTPTTSPTDDEGLSAGEIAGIVIGSVIGALLLIIILVIIIYCICKRLRGTSRYAFVEKGIPTTAQDDEFTVQNVYYEPRPPSPDEGSVQNMELKFAQESESSEDEDDDNDAEGSDKGQKEKKRVSQAAGGLEKEMLEMSEETHL</sequence>
<reference evidence="3" key="2">
    <citation type="submission" date="2024-06" db="UniProtKB">
        <authorList>
            <consortium name="EnsemblMetazoa"/>
        </authorList>
    </citation>
    <scope>IDENTIFICATION</scope>
</reference>
<feature type="compositionally biased region" description="Polar residues" evidence="1">
    <location>
        <begin position="1"/>
        <end position="15"/>
    </location>
</feature>
<feature type="transmembrane region" description="Helical" evidence="2">
    <location>
        <begin position="108"/>
        <end position="133"/>
    </location>
</feature>
<feature type="compositionally biased region" description="Acidic residues" evidence="1">
    <location>
        <begin position="190"/>
        <end position="202"/>
    </location>
</feature>
<dbReference type="EnsemblMetazoa" id="XM_019993590.1">
    <property type="protein sequence ID" value="XP_019849149.1"/>
    <property type="gene ID" value="LOC100639600"/>
</dbReference>
<evidence type="ECO:0000256" key="1">
    <source>
        <dbReference type="SAM" id="MobiDB-lite"/>
    </source>
</evidence>
<evidence type="ECO:0000313" key="3">
    <source>
        <dbReference type="EnsemblMetazoa" id="XP_019849149.1"/>
    </source>
</evidence>
<keyword evidence="2" id="KW-1133">Transmembrane helix</keyword>
<keyword evidence="4" id="KW-1185">Reference proteome</keyword>
<feature type="region of interest" description="Disordered" evidence="1">
    <location>
        <begin position="1"/>
        <end position="21"/>
    </location>
</feature>
<keyword evidence="2" id="KW-0472">Membrane</keyword>
<keyword evidence="2" id="KW-0812">Transmembrane</keyword>
<dbReference type="Proteomes" id="UP000007879">
    <property type="component" value="Unassembled WGS sequence"/>
</dbReference>
<feature type="compositionally biased region" description="Basic and acidic residues" evidence="1">
    <location>
        <begin position="221"/>
        <end position="234"/>
    </location>
</feature>
<organism evidence="3 4">
    <name type="scientific">Amphimedon queenslandica</name>
    <name type="common">Sponge</name>
    <dbReference type="NCBI Taxonomy" id="400682"/>
    <lineage>
        <taxon>Eukaryota</taxon>
        <taxon>Metazoa</taxon>
        <taxon>Porifera</taxon>
        <taxon>Demospongiae</taxon>
        <taxon>Heteroscleromorpha</taxon>
        <taxon>Haplosclerida</taxon>
        <taxon>Niphatidae</taxon>
        <taxon>Amphimedon</taxon>
    </lineage>
</organism>
<dbReference type="RefSeq" id="XP_019849149.1">
    <property type="nucleotide sequence ID" value="XM_019993590.1"/>
</dbReference>
<name>A0AAN0IWJ2_AMPQE</name>
<evidence type="ECO:0000256" key="2">
    <source>
        <dbReference type="SAM" id="Phobius"/>
    </source>
</evidence>
<feature type="region of interest" description="Disordered" evidence="1">
    <location>
        <begin position="166"/>
        <end position="234"/>
    </location>
</feature>
<protein>
    <submittedName>
        <fullName evidence="3">Uncharacterized protein</fullName>
    </submittedName>
</protein>
<accession>A0AAN0IWJ2</accession>
<evidence type="ECO:0000313" key="4">
    <source>
        <dbReference type="Proteomes" id="UP000007879"/>
    </source>
</evidence>
<reference evidence="4" key="1">
    <citation type="journal article" date="2010" name="Nature">
        <title>The Amphimedon queenslandica genome and the evolution of animal complexity.</title>
        <authorList>
            <person name="Srivastava M."/>
            <person name="Simakov O."/>
            <person name="Chapman J."/>
            <person name="Fahey B."/>
            <person name="Gauthier M.E."/>
            <person name="Mitros T."/>
            <person name="Richards G.S."/>
            <person name="Conaco C."/>
            <person name="Dacre M."/>
            <person name="Hellsten U."/>
            <person name="Larroux C."/>
            <person name="Putnam N.H."/>
            <person name="Stanke M."/>
            <person name="Adamska M."/>
            <person name="Darling A."/>
            <person name="Degnan S.M."/>
            <person name="Oakley T.H."/>
            <person name="Plachetzki D.C."/>
            <person name="Zhai Y."/>
            <person name="Adamski M."/>
            <person name="Calcino A."/>
            <person name="Cummins S.F."/>
            <person name="Goodstein D.M."/>
            <person name="Harris C."/>
            <person name="Jackson D.J."/>
            <person name="Leys S.P."/>
            <person name="Shu S."/>
            <person name="Woodcroft B.J."/>
            <person name="Vervoort M."/>
            <person name="Kosik K.S."/>
            <person name="Manning G."/>
            <person name="Degnan B.M."/>
            <person name="Rokhsar D.S."/>
        </authorList>
    </citation>
    <scope>NUCLEOTIDE SEQUENCE [LARGE SCALE GENOMIC DNA]</scope>
</reference>
<proteinExistence type="predicted"/>
<dbReference type="AlphaFoldDB" id="A0AAN0IWJ2"/>
<dbReference type="GeneID" id="100639600"/>
<dbReference type="KEGG" id="aqu:100639600"/>